<dbReference type="RefSeq" id="WP_106245017.1">
    <property type="nucleotide sequence ID" value="NZ_PVZC01000003.1"/>
</dbReference>
<proteinExistence type="predicted"/>
<name>A0A2T0Q827_9ACTN</name>
<sequence>MALLSDAIGGWTGTNGFRLLPGDPFAEFPATLTVTSAAAGHLAAVAYSWTHPDDGPQEGLLVIGAGEGEGALVAMWGDSWHQRPSPMTLSGSRQDPGAVVLEGDYGGGWLWRISVAAGADGLRLRMDNVIPADQATDEVSAGPYAAMLMTAHRA</sequence>
<dbReference type="OrthoDB" id="3782589at2"/>
<evidence type="ECO:0000313" key="1">
    <source>
        <dbReference type="EMBL" id="PRX99942.1"/>
    </source>
</evidence>
<accession>A0A2T0Q827</accession>
<organism evidence="1 2">
    <name type="scientific">Allonocardiopsis opalescens</name>
    <dbReference type="NCBI Taxonomy" id="1144618"/>
    <lineage>
        <taxon>Bacteria</taxon>
        <taxon>Bacillati</taxon>
        <taxon>Actinomycetota</taxon>
        <taxon>Actinomycetes</taxon>
        <taxon>Streptosporangiales</taxon>
        <taxon>Allonocardiopsis</taxon>
    </lineage>
</organism>
<keyword evidence="2" id="KW-1185">Reference proteome</keyword>
<dbReference type="Proteomes" id="UP000237846">
    <property type="component" value="Unassembled WGS sequence"/>
</dbReference>
<evidence type="ECO:0008006" key="3">
    <source>
        <dbReference type="Google" id="ProtNLM"/>
    </source>
</evidence>
<evidence type="ECO:0000313" key="2">
    <source>
        <dbReference type="Proteomes" id="UP000237846"/>
    </source>
</evidence>
<protein>
    <recommendedName>
        <fullName evidence="3">DUF1579 domain-containing protein</fullName>
    </recommendedName>
</protein>
<dbReference type="AlphaFoldDB" id="A0A2T0Q827"/>
<comment type="caution">
    <text evidence="1">The sequence shown here is derived from an EMBL/GenBank/DDBJ whole genome shotgun (WGS) entry which is preliminary data.</text>
</comment>
<gene>
    <name evidence="1" type="ORF">CLV72_103549</name>
</gene>
<reference evidence="1 2" key="1">
    <citation type="submission" date="2018-03" db="EMBL/GenBank/DDBJ databases">
        <title>Genomic Encyclopedia of Archaeal and Bacterial Type Strains, Phase II (KMG-II): from individual species to whole genera.</title>
        <authorList>
            <person name="Goeker M."/>
        </authorList>
    </citation>
    <scope>NUCLEOTIDE SEQUENCE [LARGE SCALE GENOMIC DNA]</scope>
    <source>
        <strain evidence="1 2">DSM 45601</strain>
    </source>
</reference>
<dbReference type="EMBL" id="PVZC01000003">
    <property type="protein sequence ID" value="PRX99942.1"/>
    <property type="molecule type" value="Genomic_DNA"/>
</dbReference>